<accession>A0A839DN15</accession>
<keyword evidence="3" id="KW-1185">Reference proteome</keyword>
<proteinExistence type="predicted"/>
<sequence>MEPSSQSGPFGRRDMLRMAALVPVAAAFTAGCAAGSGAEGPDPLKALVTRARSDAALARAVAKAYPGLSQSATMIGSVRDEHASALQREIDRVNPPGGEKNSSKSPPAPSTPASSDAAEKALREALRAARKQAADLVSWAPSNRAGLAGSVSAGCASLLEVLR</sequence>
<reference evidence="2 3" key="1">
    <citation type="submission" date="2020-07" db="EMBL/GenBank/DDBJ databases">
        <title>Sequencing the genomes of 1000 actinobacteria strains.</title>
        <authorList>
            <person name="Klenk H.-P."/>
        </authorList>
    </citation>
    <scope>NUCLEOTIDE SEQUENCE [LARGE SCALE GENOMIC DNA]</scope>
    <source>
        <strain evidence="2 3">DSM 45975</strain>
    </source>
</reference>
<dbReference type="EMBL" id="JACGWZ010000001">
    <property type="protein sequence ID" value="MBA8823352.1"/>
    <property type="molecule type" value="Genomic_DNA"/>
</dbReference>
<dbReference type="RefSeq" id="WP_328795878.1">
    <property type="nucleotide sequence ID" value="NZ_JACGWZ010000001.1"/>
</dbReference>
<evidence type="ECO:0000256" key="1">
    <source>
        <dbReference type="SAM" id="MobiDB-lite"/>
    </source>
</evidence>
<feature type="compositionally biased region" description="Basic and acidic residues" evidence="1">
    <location>
        <begin position="79"/>
        <end position="92"/>
    </location>
</feature>
<organism evidence="2 3">
    <name type="scientific">Halosaccharopolyspora lacisalsi</name>
    <dbReference type="NCBI Taxonomy" id="1000566"/>
    <lineage>
        <taxon>Bacteria</taxon>
        <taxon>Bacillati</taxon>
        <taxon>Actinomycetota</taxon>
        <taxon>Actinomycetes</taxon>
        <taxon>Pseudonocardiales</taxon>
        <taxon>Pseudonocardiaceae</taxon>
        <taxon>Halosaccharopolyspora</taxon>
    </lineage>
</organism>
<dbReference type="InterPro" id="IPR006311">
    <property type="entry name" value="TAT_signal"/>
</dbReference>
<dbReference type="PROSITE" id="PS51318">
    <property type="entry name" value="TAT"/>
    <property type="match status" value="1"/>
</dbReference>
<dbReference type="Proteomes" id="UP000569329">
    <property type="component" value="Unassembled WGS sequence"/>
</dbReference>
<gene>
    <name evidence="2" type="ORF">FHX42_000681</name>
</gene>
<comment type="caution">
    <text evidence="2">The sequence shown here is derived from an EMBL/GenBank/DDBJ whole genome shotgun (WGS) entry which is preliminary data.</text>
</comment>
<evidence type="ECO:0000313" key="2">
    <source>
        <dbReference type="EMBL" id="MBA8823352.1"/>
    </source>
</evidence>
<protein>
    <submittedName>
        <fullName evidence="2">Uncharacterized protein (DUF1501 family)</fullName>
    </submittedName>
</protein>
<name>A0A839DN15_9PSEU</name>
<feature type="region of interest" description="Disordered" evidence="1">
    <location>
        <begin position="79"/>
        <end position="121"/>
    </location>
</feature>
<evidence type="ECO:0000313" key="3">
    <source>
        <dbReference type="Proteomes" id="UP000569329"/>
    </source>
</evidence>
<dbReference type="AlphaFoldDB" id="A0A839DN15"/>